<accession>A0A1H4BC14</accession>
<comment type="similarity">
    <text evidence="3 10 13">Belongs to the IPP transferase family.</text>
</comment>
<evidence type="ECO:0000313" key="14">
    <source>
        <dbReference type="EMBL" id="SEA45671.1"/>
    </source>
</evidence>
<dbReference type="EC" id="2.5.1.75" evidence="10"/>
<keyword evidence="15" id="KW-1185">Reference proteome</keyword>
<organism evidence="14 15">
    <name type="scientific">Bowdeniella nasicola</name>
    <dbReference type="NCBI Taxonomy" id="208480"/>
    <lineage>
        <taxon>Bacteria</taxon>
        <taxon>Bacillati</taxon>
        <taxon>Actinomycetota</taxon>
        <taxon>Actinomycetes</taxon>
        <taxon>Actinomycetales</taxon>
        <taxon>Actinomycetaceae</taxon>
        <taxon>Bowdeniella</taxon>
    </lineage>
</organism>
<gene>
    <name evidence="10" type="primary">miaA</name>
    <name evidence="14" type="ORF">SAMN02910418_01647</name>
</gene>
<dbReference type="InterPro" id="IPR027417">
    <property type="entry name" value="P-loop_NTPase"/>
</dbReference>
<dbReference type="Pfam" id="PF01715">
    <property type="entry name" value="IPPT"/>
    <property type="match status" value="1"/>
</dbReference>
<dbReference type="InterPro" id="IPR018022">
    <property type="entry name" value="IPT"/>
</dbReference>
<dbReference type="Proteomes" id="UP000199288">
    <property type="component" value="Unassembled WGS sequence"/>
</dbReference>
<evidence type="ECO:0000256" key="4">
    <source>
        <dbReference type="ARBA" id="ARBA00022679"/>
    </source>
</evidence>
<evidence type="ECO:0000256" key="5">
    <source>
        <dbReference type="ARBA" id="ARBA00022694"/>
    </source>
</evidence>
<feature type="binding site" evidence="10">
    <location>
        <begin position="8"/>
        <end position="15"/>
    </location>
    <ligand>
        <name>ATP</name>
        <dbReference type="ChEBI" id="CHEBI:30616"/>
    </ligand>
</feature>
<dbReference type="SUPFAM" id="SSF52540">
    <property type="entry name" value="P-loop containing nucleoside triphosphate hydrolases"/>
    <property type="match status" value="1"/>
</dbReference>
<evidence type="ECO:0000256" key="8">
    <source>
        <dbReference type="ARBA" id="ARBA00022842"/>
    </source>
</evidence>
<dbReference type="GO" id="GO:0005524">
    <property type="term" value="F:ATP binding"/>
    <property type="evidence" value="ECO:0007669"/>
    <property type="project" value="UniProtKB-UniRule"/>
</dbReference>
<comment type="cofactor">
    <cofactor evidence="1 10">
        <name>Mg(2+)</name>
        <dbReference type="ChEBI" id="CHEBI:18420"/>
    </cofactor>
</comment>
<dbReference type="RefSeq" id="WP_092564778.1">
    <property type="nucleotide sequence ID" value="NZ_FNQV01000009.1"/>
</dbReference>
<protein>
    <recommendedName>
        <fullName evidence="10">tRNA dimethylallyltransferase</fullName>
        <ecNumber evidence="10">2.5.1.75</ecNumber>
    </recommendedName>
    <alternativeName>
        <fullName evidence="10">Dimethylallyl diphosphate:tRNA dimethylallyltransferase</fullName>
        <shortName evidence="10">DMAPP:tRNA dimethylallyltransferase</shortName>
        <shortName evidence="10">DMATase</shortName>
    </alternativeName>
    <alternativeName>
        <fullName evidence="10">Isopentenyl-diphosphate:tRNA isopentenyltransferase</fullName>
        <shortName evidence="10">IPP transferase</shortName>
        <shortName evidence="10">IPPT</shortName>
        <shortName evidence="10">IPTase</shortName>
    </alternativeName>
</protein>
<sequence>MTIIAIVGATATGKTAASLALVRAIRAGAAPRYRDAEIINADAMQLYRGMDIGTAKVEAEVRAEVRHHQLDVLDVREEASVAAYQRHARSDIAAIRSRGHLPIVVGGSGLYVRALLDEIDFPGTDAAIRARLEAEAERDGPAALHARLAAVDPVSAERLHPANVRRVVRALEVFELTGRPFSATMPRRRYVAPTYQFGCALEADVLAARIASRTAAMWRAGLAEETEQLMAAGWGRTAAKATGYAQTAAYLRGELSAEQAREAITLATRQLAKKQSTWFRADPRITWLEMNGAAGASEGFDLAPMLEACS</sequence>
<evidence type="ECO:0000256" key="2">
    <source>
        <dbReference type="ARBA" id="ARBA00003213"/>
    </source>
</evidence>
<comment type="function">
    <text evidence="2 10 12">Catalyzes the transfer of a dimethylallyl group onto the adenine at position 37 in tRNAs that read codons beginning with uridine, leading to the formation of N6-(dimethylallyl)adenosine (i(6)A).</text>
</comment>
<keyword evidence="7 10" id="KW-0067">ATP-binding</keyword>
<dbReference type="NCBIfam" id="TIGR00174">
    <property type="entry name" value="miaA"/>
    <property type="match status" value="1"/>
</dbReference>
<name>A0A1H4BC14_9ACTO</name>
<keyword evidence="8 10" id="KW-0460">Magnesium</keyword>
<dbReference type="FunFam" id="1.10.20.140:FF:000001">
    <property type="entry name" value="tRNA dimethylallyltransferase"/>
    <property type="match status" value="1"/>
</dbReference>
<evidence type="ECO:0000256" key="1">
    <source>
        <dbReference type="ARBA" id="ARBA00001946"/>
    </source>
</evidence>
<dbReference type="PANTHER" id="PTHR11088">
    <property type="entry name" value="TRNA DIMETHYLALLYLTRANSFERASE"/>
    <property type="match status" value="1"/>
</dbReference>
<dbReference type="AlphaFoldDB" id="A0A1H4BC14"/>
<comment type="subunit">
    <text evidence="10">Monomer.</text>
</comment>
<evidence type="ECO:0000256" key="7">
    <source>
        <dbReference type="ARBA" id="ARBA00022840"/>
    </source>
</evidence>
<comment type="caution">
    <text evidence="10">Lacks conserved residue(s) required for the propagation of feature annotation.</text>
</comment>
<evidence type="ECO:0000256" key="9">
    <source>
        <dbReference type="ARBA" id="ARBA00049563"/>
    </source>
</evidence>
<evidence type="ECO:0000256" key="13">
    <source>
        <dbReference type="RuleBase" id="RU003785"/>
    </source>
</evidence>
<dbReference type="InterPro" id="IPR039657">
    <property type="entry name" value="Dimethylallyltransferase"/>
</dbReference>
<evidence type="ECO:0000256" key="6">
    <source>
        <dbReference type="ARBA" id="ARBA00022741"/>
    </source>
</evidence>
<dbReference type="GO" id="GO:0006400">
    <property type="term" value="P:tRNA modification"/>
    <property type="evidence" value="ECO:0007669"/>
    <property type="project" value="TreeGrafter"/>
</dbReference>
<dbReference type="PANTHER" id="PTHR11088:SF60">
    <property type="entry name" value="TRNA DIMETHYLALLYLTRANSFERASE"/>
    <property type="match status" value="1"/>
</dbReference>
<reference evidence="15" key="1">
    <citation type="submission" date="2016-10" db="EMBL/GenBank/DDBJ databases">
        <authorList>
            <person name="Varghese N."/>
            <person name="Submissions S."/>
        </authorList>
    </citation>
    <scope>NUCLEOTIDE SEQUENCE [LARGE SCALE GENOMIC DNA]</scope>
    <source>
        <strain evidence="15">KPR-1</strain>
    </source>
</reference>
<dbReference type="Gene3D" id="3.40.50.300">
    <property type="entry name" value="P-loop containing nucleotide triphosphate hydrolases"/>
    <property type="match status" value="1"/>
</dbReference>
<dbReference type="EMBL" id="FNQV01000009">
    <property type="protein sequence ID" value="SEA45671.1"/>
    <property type="molecule type" value="Genomic_DNA"/>
</dbReference>
<feature type="binding site" evidence="10">
    <location>
        <begin position="10"/>
        <end position="15"/>
    </location>
    <ligand>
        <name>substrate</name>
    </ligand>
</feature>
<evidence type="ECO:0000256" key="11">
    <source>
        <dbReference type="RuleBase" id="RU003783"/>
    </source>
</evidence>
<evidence type="ECO:0000256" key="10">
    <source>
        <dbReference type="HAMAP-Rule" id="MF_00185"/>
    </source>
</evidence>
<dbReference type="GO" id="GO:0052381">
    <property type="term" value="F:tRNA dimethylallyltransferase activity"/>
    <property type="evidence" value="ECO:0007669"/>
    <property type="project" value="UniProtKB-UniRule"/>
</dbReference>
<evidence type="ECO:0000313" key="15">
    <source>
        <dbReference type="Proteomes" id="UP000199288"/>
    </source>
</evidence>
<dbReference type="OrthoDB" id="9776390at2"/>
<feature type="site" description="Interaction with substrate tRNA" evidence="10">
    <location>
        <position position="129"/>
    </location>
</feature>
<keyword evidence="5 10" id="KW-0819">tRNA processing</keyword>
<dbReference type="HAMAP" id="MF_00185">
    <property type="entry name" value="IPP_trans"/>
    <property type="match status" value="1"/>
</dbReference>
<feature type="site" description="Interaction with substrate tRNA" evidence="10">
    <location>
        <position position="108"/>
    </location>
</feature>
<comment type="catalytic activity">
    <reaction evidence="9 10 11">
        <text>adenosine(37) in tRNA + dimethylallyl diphosphate = N(6)-dimethylallyladenosine(37) in tRNA + diphosphate</text>
        <dbReference type="Rhea" id="RHEA:26482"/>
        <dbReference type="Rhea" id="RHEA-COMP:10162"/>
        <dbReference type="Rhea" id="RHEA-COMP:10375"/>
        <dbReference type="ChEBI" id="CHEBI:33019"/>
        <dbReference type="ChEBI" id="CHEBI:57623"/>
        <dbReference type="ChEBI" id="CHEBI:74411"/>
        <dbReference type="ChEBI" id="CHEBI:74415"/>
        <dbReference type="EC" id="2.5.1.75"/>
    </reaction>
</comment>
<proteinExistence type="inferred from homology"/>
<keyword evidence="4 10" id="KW-0808">Transferase</keyword>
<keyword evidence="6 10" id="KW-0547">Nucleotide-binding</keyword>
<evidence type="ECO:0000256" key="3">
    <source>
        <dbReference type="ARBA" id="ARBA00005842"/>
    </source>
</evidence>
<dbReference type="Gene3D" id="1.10.20.140">
    <property type="match status" value="1"/>
</dbReference>
<evidence type="ECO:0000256" key="12">
    <source>
        <dbReference type="RuleBase" id="RU003784"/>
    </source>
</evidence>